<protein>
    <recommendedName>
        <fullName evidence="4 6">Nitrogenase-stabilizing/protective protein NifW</fullName>
    </recommendedName>
</protein>
<evidence type="ECO:0000256" key="6">
    <source>
        <dbReference type="HAMAP-Rule" id="MF_00529"/>
    </source>
</evidence>
<comment type="caution">
    <text evidence="7">The sequence shown here is derived from an EMBL/GenBank/DDBJ whole genome shotgun (WGS) entry which is preliminary data.</text>
</comment>
<gene>
    <name evidence="6" type="primary">nifW</name>
    <name evidence="7" type="ORF">EV655_10797</name>
</gene>
<evidence type="ECO:0000256" key="5">
    <source>
        <dbReference type="ARBA" id="ARBA00023231"/>
    </source>
</evidence>
<proteinExistence type="inferred from homology"/>
<evidence type="ECO:0000256" key="2">
    <source>
        <dbReference type="ARBA" id="ARBA00008351"/>
    </source>
</evidence>
<comment type="function">
    <text evidence="1 6">May protect the nitrogenase Fe-Mo protein from oxidative damage.</text>
</comment>
<keyword evidence="8" id="KW-1185">Reference proteome</keyword>
<dbReference type="Pfam" id="PF03206">
    <property type="entry name" value="NifW"/>
    <property type="match status" value="1"/>
</dbReference>
<evidence type="ECO:0000256" key="3">
    <source>
        <dbReference type="ARBA" id="ARBA00011284"/>
    </source>
</evidence>
<comment type="similarity">
    <text evidence="2 6">Belongs to the NifW family.</text>
</comment>
<reference evidence="7 8" key="1">
    <citation type="submission" date="2019-03" db="EMBL/GenBank/DDBJ databases">
        <title>Genomic Encyclopedia of Type Strains, Phase IV (KMG-IV): sequencing the most valuable type-strain genomes for metagenomic binning, comparative biology and taxonomic classification.</title>
        <authorList>
            <person name="Goeker M."/>
        </authorList>
    </citation>
    <scope>NUCLEOTIDE SEQUENCE [LARGE SCALE GENOMIC DNA]</scope>
    <source>
        <strain evidence="7 8">DSM 4868</strain>
    </source>
</reference>
<evidence type="ECO:0000313" key="7">
    <source>
        <dbReference type="EMBL" id="TCO71204.1"/>
    </source>
</evidence>
<evidence type="ECO:0000256" key="1">
    <source>
        <dbReference type="ARBA" id="ARBA00002247"/>
    </source>
</evidence>
<dbReference type="HAMAP" id="MF_00529">
    <property type="entry name" value="NifW"/>
    <property type="match status" value="1"/>
</dbReference>
<keyword evidence="5 6" id="KW-0535">Nitrogen fixation</keyword>
<comment type="subunit">
    <text evidence="3 6">Homotrimer; associates with NifD.</text>
</comment>
<dbReference type="Proteomes" id="UP000295142">
    <property type="component" value="Unassembled WGS sequence"/>
</dbReference>
<dbReference type="AlphaFoldDB" id="A0A4R2KE03"/>
<dbReference type="EMBL" id="SLWW01000007">
    <property type="protein sequence ID" value="TCO71204.1"/>
    <property type="molecule type" value="Genomic_DNA"/>
</dbReference>
<dbReference type="OrthoDB" id="9811868at2"/>
<evidence type="ECO:0000256" key="4">
    <source>
        <dbReference type="ARBA" id="ARBA00016274"/>
    </source>
</evidence>
<dbReference type="InterPro" id="IPR004893">
    <property type="entry name" value="NifW"/>
</dbReference>
<dbReference type="RefSeq" id="WP_132544372.1">
    <property type="nucleotide sequence ID" value="NZ_SLWW01000007.1"/>
</dbReference>
<evidence type="ECO:0000313" key="8">
    <source>
        <dbReference type="Proteomes" id="UP000295142"/>
    </source>
</evidence>
<organism evidence="7 8">
    <name type="scientific">Rhodovulum euryhalinum</name>
    <dbReference type="NCBI Taxonomy" id="35805"/>
    <lineage>
        <taxon>Bacteria</taxon>
        <taxon>Pseudomonadati</taxon>
        <taxon>Pseudomonadota</taxon>
        <taxon>Alphaproteobacteria</taxon>
        <taxon>Rhodobacterales</taxon>
        <taxon>Paracoccaceae</taxon>
        <taxon>Rhodovulum</taxon>
    </lineage>
</organism>
<dbReference type="GO" id="GO:0009399">
    <property type="term" value="P:nitrogen fixation"/>
    <property type="evidence" value="ECO:0007669"/>
    <property type="project" value="UniProtKB-UniRule"/>
</dbReference>
<sequence>MTCNPDQGVLAQMHALSSAEEIFAFLSVPYDQAVLNRTRLHIMKRMGDYLARVDLSGLDDDGILGEARKALTQAHADFENSTPRAQKALKVFAQPRGNVVPVEGIRLATR</sequence>
<dbReference type="PIRSF" id="PIRSF005790">
    <property type="entry name" value="NifW"/>
    <property type="match status" value="1"/>
</dbReference>
<name>A0A4R2KE03_9RHOB</name>
<accession>A0A4R2KE03</accession>